<dbReference type="Proteomes" id="UP000694845">
    <property type="component" value="Unplaced"/>
</dbReference>
<dbReference type="RefSeq" id="XP_022104978.1">
    <property type="nucleotide sequence ID" value="XM_022249286.1"/>
</dbReference>
<dbReference type="GO" id="GO:0030681">
    <property type="term" value="C:multimeric ribonuclease P complex"/>
    <property type="evidence" value="ECO:0007669"/>
    <property type="project" value="TreeGrafter"/>
</dbReference>
<evidence type="ECO:0000256" key="1">
    <source>
        <dbReference type="ARBA" id="ARBA00010800"/>
    </source>
</evidence>
<evidence type="ECO:0000313" key="4">
    <source>
        <dbReference type="RefSeq" id="XP_022104978.1"/>
    </source>
</evidence>
<dbReference type="KEGG" id="aplc:110986940"/>
<comment type="similarity">
    <text evidence="1">Belongs to the eukaryotic/archaeal RNase P protein component 2 family.</text>
</comment>
<dbReference type="GO" id="GO:0005730">
    <property type="term" value="C:nucleolus"/>
    <property type="evidence" value="ECO:0007669"/>
    <property type="project" value="TreeGrafter"/>
</dbReference>
<organism evidence="3 4">
    <name type="scientific">Acanthaster planci</name>
    <name type="common">Crown-of-thorns starfish</name>
    <dbReference type="NCBI Taxonomy" id="133434"/>
    <lineage>
        <taxon>Eukaryota</taxon>
        <taxon>Metazoa</taxon>
        <taxon>Echinodermata</taxon>
        <taxon>Eleutherozoa</taxon>
        <taxon>Asterozoa</taxon>
        <taxon>Asteroidea</taxon>
        <taxon>Valvatacea</taxon>
        <taxon>Valvatida</taxon>
        <taxon>Acanthasteridae</taxon>
        <taxon>Acanthaster</taxon>
    </lineage>
</organism>
<dbReference type="RefSeq" id="XP_022104979.1">
    <property type="nucleotide sequence ID" value="XM_022249287.1"/>
</dbReference>
<dbReference type="Gene3D" id="3.30.70.3250">
    <property type="entry name" value="Ribonuclease P, Pop5 subunit"/>
    <property type="match status" value="1"/>
</dbReference>
<evidence type="ECO:0000313" key="3">
    <source>
        <dbReference type="Proteomes" id="UP000694845"/>
    </source>
</evidence>
<gene>
    <name evidence="4 5" type="primary">LOC110986940</name>
</gene>
<keyword evidence="3" id="KW-1185">Reference proteome</keyword>
<dbReference type="InterPro" id="IPR002759">
    <property type="entry name" value="Pop5/Rpp14/Rnp2-like"/>
</dbReference>
<evidence type="ECO:0000256" key="2">
    <source>
        <dbReference type="ARBA" id="ARBA00022694"/>
    </source>
</evidence>
<dbReference type="AlphaFoldDB" id="A0A8B7ZH57"/>
<name>A0A8B7ZH57_ACAPL</name>
<dbReference type="Pfam" id="PF01900">
    <property type="entry name" value="RNase_P_Rpp14"/>
    <property type="match status" value="1"/>
</dbReference>
<dbReference type="SUPFAM" id="SSF160350">
    <property type="entry name" value="Rnp2-like"/>
    <property type="match status" value="1"/>
</dbReference>
<dbReference type="GO" id="GO:0033204">
    <property type="term" value="F:ribonuclease P RNA binding"/>
    <property type="evidence" value="ECO:0007669"/>
    <property type="project" value="TreeGrafter"/>
</dbReference>
<dbReference type="OrthoDB" id="2262258at2759"/>
<dbReference type="PANTHER" id="PTHR15441">
    <property type="entry name" value="RIBONUCLEASE P PROTEIN SUBUNIT P14"/>
    <property type="match status" value="1"/>
</dbReference>
<keyword evidence="2" id="KW-0819">tRNA processing</keyword>
<dbReference type="PANTHER" id="PTHR15441:SF1">
    <property type="entry name" value="RIBONUCLEASE P PROTEIN SUBUNIT P14"/>
    <property type="match status" value="1"/>
</dbReference>
<proteinExistence type="inferred from homology"/>
<dbReference type="OMA" id="PCHFQVI"/>
<protein>
    <submittedName>
        <fullName evidence="4 5">Ribonuclease P protein subunit p14-like</fullName>
    </submittedName>
</protein>
<dbReference type="GO" id="GO:0001682">
    <property type="term" value="P:tRNA 5'-leader removal"/>
    <property type="evidence" value="ECO:0007669"/>
    <property type="project" value="InterPro"/>
</dbReference>
<reference evidence="4 5" key="1">
    <citation type="submission" date="2025-04" db="UniProtKB">
        <authorList>
            <consortium name="RefSeq"/>
        </authorList>
    </citation>
    <scope>IDENTIFICATION</scope>
</reference>
<dbReference type="InterPro" id="IPR038085">
    <property type="entry name" value="Rnp2-like_sf"/>
</dbReference>
<accession>A0A8B7ZH57</accession>
<sequence>MSFFQRVVSKGSAEKFYLKVTIEFENPDTILNPVEFRALVSKAVRQLYGETGASIPVDVLRYQDITKEAILRVPGRSLVKCWSALTLLGEYAQESCAIRVNQVSPQLLALAVDSRHFFQDLPN</sequence>
<evidence type="ECO:0000313" key="5">
    <source>
        <dbReference type="RefSeq" id="XP_022104979.1"/>
    </source>
</evidence>
<dbReference type="GeneID" id="110986940"/>